<evidence type="ECO:0000259" key="5">
    <source>
        <dbReference type="Pfam" id="PF07637"/>
    </source>
</evidence>
<dbReference type="InterPro" id="IPR013042">
    <property type="entry name" value="DUF1592"/>
</dbReference>
<name>A0ABS6VNN9_9GAMM</name>
<dbReference type="Proteomes" id="UP001166291">
    <property type="component" value="Unassembled WGS sequence"/>
</dbReference>
<sequence>MITKRLFIIPFVLLSVISGCGDYGSRDALSEPEPVGGPPLLRRLTDSQYHATVADIFGSDVPVVARFGRALRSDGLISVGTGEAGISPFSLEQYDSAARGVADYILAAERRDKYLSCAPENVSEFDENCATDFVKKYGEKLFRRPLSDAQIARYVDAVKQGSAHLGDFYAGLKYGLVGLMTAPEFTFRIERVDQDSNGVRQLDAYSKATRLSYFLTNSTPDQELLRAAKDGELDTPSGVEVQVRRLQSSDKFELAVRAFFTDMLEFDLFDDLAKDSEIYPAFNSKVAADAQEQTLRTITYQLLERHGDYRDLFTTRETFLTRALGVVYRLPVPSRSGWEKTEFPIESGRAGIQTHVSFLGLHSHPGRSSPTLRGAAIREVFLCQEVPDPPPDVDFSAIDDPEGNPMPTARDRLWAHNSQAACAGCHKIMDPPGFALENFDGLGSWRQLENGAEIDASGSLDGLDFSKPSEFGVALSQHSETPRCLAEKMYRFAVGRDTVWYERSYMDYLIAKFEEHNYRVPELMRTIALSKNFFAIAAHQEHIAELADRSE</sequence>
<keyword evidence="7" id="KW-1185">Reference proteome</keyword>
<reference evidence="6" key="1">
    <citation type="submission" date="2021-07" db="EMBL/GenBank/DDBJ databases">
        <title>Zhongshania sp. CAU 1632 isolated from seawater.</title>
        <authorList>
            <person name="Kim W."/>
        </authorList>
    </citation>
    <scope>NUCLEOTIDE SEQUENCE</scope>
    <source>
        <strain evidence="6">CAU 1632</strain>
    </source>
</reference>
<dbReference type="Pfam" id="PF07624">
    <property type="entry name" value="PSD2"/>
    <property type="match status" value="1"/>
</dbReference>
<dbReference type="RefSeq" id="WP_219042164.1">
    <property type="nucleotide sequence ID" value="NZ_JAHWDQ010000001.1"/>
</dbReference>
<organism evidence="6 7">
    <name type="scientific">Zhongshania aquimaris</name>
    <dbReference type="NCBI Taxonomy" id="2857107"/>
    <lineage>
        <taxon>Bacteria</taxon>
        <taxon>Pseudomonadati</taxon>
        <taxon>Pseudomonadota</taxon>
        <taxon>Gammaproteobacteria</taxon>
        <taxon>Cellvibrionales</taxon>
        <taxon>Spongiibacteraceae</taxon>
        <taxon>Zhongshania</taxon>
    </lineage>
</organism>
<dbReference type="InterPro" id="IPR013043">
    <property type="entry name" value="DUF1595"/>
</dbReference>
<evidence type="ECO:0000259" key="1">
    <source>
        <dbReference type="Pfam" id="PF07624"/>
    </source>
</evidence>
<dbReference type="Pfam" id="PF07627">
    <property type="entry name" value="PSCyt3"/>
    <property type="match status" value="1"/>
</dbReference>
<protein>
    <submittedName>
        <fullName evidence="6">DUF1592 domain-containing protein</fullName>
    </submittedName>
</protein>
<evidence type="ECO:0000259" key="3">
    <source>
        <dbReference type="Pfam" id="PF07627"/>
    </source>
</evidence>
<evidence type="ECO:0000259" key="2">
    <source>
        <dbReference type="Pfam" id="PF07626"/>
    </source>
</evidence>
<dbReference type="Pfam" id="PF07637">
    <property type="entry name" value="PSD5"/>
    <property type="match status" value="1"/>
</dbReference>
<gene>
    <name evidence="6" type="ORF">KXJ70_04045</name>
</gene>
<dbReference type="Pfam" id="PF07626">
    <property type="entry name" value="PSD3"/>
    <property type="match status" value="1"/>
</dbReference>
<feature type="domain" description="DUF1585" evidence="1">
    <location>
        <begin position="461"/>
        <end position="533"/>
    </location>
</feature>
<dbReference type="PROSITE" id="PS51257">
    <property type="entry name" value="PROKAR_LIPOPROTEIN"/>
    <property type="match status" value="1"/>
</dbReference>
<dbReference type="Pfam" id="PF07631">
    <property type="entry name" value="PSD4"/>
    <property type="match status" value="1"/>
</dbReference>
<feature type="domain" description="DUF1587" evidence="2">
    <location>
        <begin position="42"/>
        <end position="104"/>
    </location>
</feature>
<feature type="domain" description="DUF1592" evidence="4">
    <location>
        <begin position="202"/>
        <end position="329"/>
    </location>
</feature>
<dbReference type="InterPro" id="IPR013036">
    <property type="entry name" value="DUF1587"/>
</dbReference>
<evidence type="ECO:0000259" key="4">
    <source>
        <dbReference type="Pfam" id="PF07631"/>
    </source>
</evidence>
<evidence type="ECO:0000313" key="7">
    <source>
        <dbReference type="Proteomes" id="UP001166291"/>
    </source>
</evidence>
<dbReference type="EMBL" id="JAHWDQ010000001">
    <property type="protein sequence ID" value="MBW2939930.1"/>
    <property type="molecule type" value="Genomic_DNA"/>
</dbReference>
<comment type="caution">
    <text evidence="6">The sequence shown here is derived from an EMBL/GenBank/DDBJ whole genome shotgun (WGS) entry which is preliminary data.</text>
</comment>
<dbReference type="InterPro" id="IPR011478">
    <property type="entry name" value="DUF1585"/>
</dbReference>
<dbReference type="InterPro" id="IPR013039">
    <property type="entry name" value="DUF1588"/>
</dbReference>
<evidence type="ECO:0000313" key="6">
    <source>
        <dbReference type="EMBL" id="MBW2939930.1"/>
    </source>
</evidence>
<proteinExistence type="predicted"/>
<feature type="domain" description="DUF1588" evidence="3">
    <location>
        <begin position="349"/>
        <end position="447"/>
    </location>
</feature>
<feature type="domain" description="DUF1595" evidence="5">
    <location>
        <begin position="129"/>
        <end position="190"/>
    </location>
</feature>
<accession>A0ABS6VNN9</accession>